<dbReference type="Gene3D" id="3.30.110.30">
    <property type="entry name" value="C-terminal domain of ProRS"/>
    <property type="match status" value="1"/>
</dbReference>
<dbReference type="GO" id="GO:0017101">
    <property type="term" value="C:aminoacyl-tRNA synthetase multienzyme complex"/>
    <property type="evidence" value="ECO:0007669"/>
    <property type="project" value="TreeGrafter"/>
</dbReference>
<dbReference type="InterPro" id="IPR004499">
    <property type="entry name" value="Pro-tRNA-ligase_IIa_arc-type"/>
</dbReference>
<dbReference type="InterPro" id="IPR002314">
    <property type="entry name" value="aa-tRNA-synt_IIb"/>
</dbReference>
<reference evidence="13" key="1">
    <citation type="submission" date="2010-05" db="EMBL/GenBank/DDBJ databases">
        <authorList>
            <person name="Genoscope - CEA"/>
        </authorList>
    </citation>
    <scope>NUCLEOTIDE SEQUENCE</scope>
</reference>
<dbReference type="SMART" id="SM00946">
    <property type="entry name" value="ProRS-C_1"/>
    <property type="match status" value="1"/>
</dbReference>
<dbReference type="PANTHER" id="PTHR43382:SF2">
    <property type="entry name" value="BIFUNCTIONAL GLUTAMATE_PROLINE--TRNA LIGASE"/>
    <property type="match status" value="1"/>
</dbReference>
<dbReference type="PANTHER" id="PTHR43382">
    <property type="entry name" value="PROLYL-TRNA SYNTHETASE"/>
    <property type="match status" value="1"/>
</dbReference>
<evidence type="ECO:0000256" key="1">
    <source>
        <dbReference type="ARBA" id="ARBA00004496"/>
    </source>
</evidence>
<feature type="domain" description="Aminoacyl-transfer RNA synthetases class-II family profile" evidence="12">
    <location>
        <begin position="39"/>
        <end position="294"/>
    </location>
</feature>
<evidence type="ECO:0000256" key="2">
    <source>
        <dbReference type="ARBA" id="ARBA00011738"/>
    </source>
</evidence>
<accession>F4MNA8</accession>
<keyword evidence="8 11" id="KW-0030">Aminoacyl-tRNA synthetase</keyword>
<proteinExistence type="inferred from homology"/>
<dbReference type="InterPro" id="IPR036621">
    <property type="entry name" value="Anticodon-bd_dom_sf"/>
</dbReference>
<dbReference type="InterPro" id="IPR006195">
    <property type="entry name" value="aa-tRNA-synth_II"/>
</dbReference>
<dbReference type="CDD" id="cd00778">
    <property type="entry name" value="ProRS_core_arch_euk"/>
    <property type="match status" value="1"/>
</dbReference>
<dbReference type="Pfam" id="PF09180">
    <property type="entry name" value="ProRS-C_1"/>
    <property type="match status" value="1"/>
</dbReference>
<dbReference type="GO" id="GO:0005737">
    <property type="term" value="C:cytoplasm"/>
    <property type="evidence" value="ECO:0007669"/>
    <property type="project" value="UniProtKB-SubCell"/>
</dbReference>
<dbReference type="SUPFAM" id="SSF52954">
    <property type="entry name" value="Class II aaRS ABD-related"/>
    <property type="match status" value="1"/>
</dbReference>
<evidence type="ECO:0000256" key="4">
    <source>
        <dbReference type="ARBA" id="ARBA00022598"/>
    </source>
</evidence>
<dbReference type="Gene3D" id="3.30.930.10">
    <property type="entry name" value="Bira Bifunctional Protein, Domain 2"/>
    <property type="match status" value="1"/>
</dbReference>
<dbReference type="EC" id="6.1.1.15" evidence="11"/>
<dbReference type="GO" id="GO:0004827">
    <property type="term" value="F:proline-tRNA ligase activity"/>
    <property type="evidence" value="ECO:0007669"/>
    <property type="project" value="UniProtKB-UniRule"/>
</dbReference>
<evidence type="ECO:0000256" key="8">
    <source>
        <dbReference type="ARBA" id="ARBA00023146"/>
    </source>
</evidence>
<evidence type="ECO:0000256" key="3">
    <source>
        <dbReference type="ARBA" id="ARBA00022490"/>
    </source>
</evidence>
<evidence type="ECO:0000313" key="13">
    <source>
        <dbReference type="EMBL" id="CBL88143.1"/>
    </source>
</evidence>
<organism evidence="13">
    <name type="scientific">uncultured Cytophagia bacterium</name>
    <dbReference type="NCBI Taxonomy" id="768505"/>
    <lineage>
        <taxon>Bacteria</taxon>
        <taxon>Pseudomonadati</taxon>
        <taxon>Bacteroidota</taxon>
        <taxon>Cytophagia</taxon>
        <taxon>environmental samples</taxon>
    </lineage>
</organism>
<dbReference type="InterPro" id="IPR016061">
    <property type="entry name" value="Pro-tRNA_ligase_II_C"/>
</dbReference>
<comment type="catalytic activity">
    <reaction evidence="9 11">
        <text>tRNA(Pro) + L-proline + ATP = L-prolyl-tRNA(Pro) + AMP + diphosphate</text>
        <dbReference type="Rhea" id="RHEA:14305"/>
        <dbReference type="Rhea" id="RHEA-COMP:9700"/>
        <dbReference type="Rhea" id="RHEA-COMP:9702"/>
        <dbReference type="ChEBI" id="CHEBI:30616"/>
        <dbReference type="ChEBI" id="CHEBI:33019"/>
        <dbReference type="ChEBI" id="CHEBI:60039"/>
        <dbReference type="ChEBI" id="CHEBI:78442"/>
        <dbReference type="ChEBI" id="CHEBI:78532"/>
        <dbReference type="ChEBI" id="CHEBI:456215"/>
        <dbReference type="EC" id="6.1.1.15"/>
    </reaction>
</comment>
<keyword evidence="7 11" id="KW-0648">Protein biosynthesis</keyword>
<dbReference type="NCBIfam" id="TIGR00408">
    <property type="entry name" value="proS_fam_I"/>
    <property type="match status" value="1"/>
</dbReference>
<dbReference type="FunFam" id="3.30.930.10:FF:000023">
    <property type="entry name" value="Proline--tRNA ligase"/>
    <property type="match status" value="1"/>
</dbReference>
<dbReference type="InterPro" id="IPR033721">
    <property type="entry name" value="ProRS_core_arch_euk"/>
</dbReference>
<reference evidence="13" key="2">
    <citation type="journal article" date="2012" name="Environ. Microbiol.">
        <title>Genomic content of uncultured Bacteroidetes from contrasting oceanic provinces in the North Atlantic Ocean.</title>
        <authorList>
            <person name="Gomez-Pereira P.R."/>
            <person name="Schuler M."/>
            <person name="Fuchs B.M."/>
            <person name="Bennke C."/>
            <person name="Teeling H."/>
            <person name="Waldmann J."/>
            <person name="Richter M."/>
            <person name="Barbe V."/>
            <person name="Bataille E."/>
            <person name="Glockner F.O."/>
            <person name="Amann R."/>
        </authorList>
    </citation>
    <scope>NUCLEOTIDE SEQUENCE</scope>
</reference>
<dbReference type="Pfam" id="PF00587">
    <property type="entry name" value="tRNA-synt_2b"/>
    <property type="match status" value="1"/>
</dbReference>
<dbReference type="EMBL" id="FQ032830">
    <property type="protein sequence ID" value="CBL88143.1"/>
    <property type="molecule type" value="Genomic_DNA"/>
</dbReference>
<name>F4MNA8_9BACT</name>
<comment type="subunit">
    <text evidence="2 11">Homodimer.</text>
</comment>
<keyword evidence="4 11" id="KW-0436">Ligase</keyword>
<comment type="domain">
    <text evidence="11">Consists of three domains: the N-terminal catalytic domain, the anticodon-binding domain and the C-terminal extension.</text>
</comment>
<evidence type="ECO:0000256" key="10">
    <source>
        <dbReference type="ARBA" id="ARBA00060806"/>
    </source>
</evidence>
<dbReference type="CDD" id="cd00862">
    <property type="entry name" value="ProRS_anticodon_zinc"/>
    <property type="match status" value="1"/>
</dbReference>
<dbReference type="Pfam" id="PF03129">
    <property type="entry name" value="HGTP_anticodon"/>
    <property type="match status" value="1"/>
</dbReference>
<evidence type="ECO:0000256" key="9">
    <source>
        <dbReference type="ARBA" id="ARBA00047671"/>
    </source>
</evidence>
<comment type="function">
    <text evidence="11">Catalyzes the attachment of proline to tRNA(Pro) in a two-step reaction: proline is first activated by ATP to form Pro-AMP and then transferred to the acceptor end of tRNA(Pro).</text>
</comment>
<evidence type="ECO:0000256" key="11">
    <source>
        <dbReference type="HAMAP-Rule" id="MF_01571"/>
    </source>
</evidence>
<keyword evidence="6 11" id="KW-0067">ATP-binding</keyword>
<sequence length="491" mass="56274">MAKAIPNREENYSLWYNELVKKAGLAENSPVRGCMIIKPYGFSIWEKMQQQLDIMFKNTGHENAYFPLFIPKSHLSKEADHIEGFAKECAVVTHYRLKNDENGKELIVDPDAKLEDELIVRPTSETVIWDTYKNWIQSYRDLPLLINQWANVIRWEMRTRLFLRTTEFLWQEGHTAHATQEEAILETQQMLEVYSDFVEKYMALPVTKGVKSESERFAGAVDTYCIEALMQDGKALQAGTSHFLGQNFAKAFNVKFTNKEGKEDLVWGTSWGVSTRLMGALIMAHSDDDGLVLPPNLAPIQVVIIPIYKGEEQLERIALKVEKIRNSLISKGISVKFDRRDTHKPGWKFAEYELKGVPLRIAIGPKDLDNGTLEIARRDTKEKKSYPVDGIEDKIQFLLKEIQSNIYNKAQHFKGKNTHQVDSYDEFKKLIENKGGFIYAHWDGTPETENLIKEETKATIRCIPLNGNKESGRCMVTGKPSSKRVLFAKAY</sequence>
<dbReference type="GO" id="GO:0005524">
    <property type="term" value="F:ATP binding"/>
    <property type="evidence" value="ECO:0007669"/>
    <property type="project" value="UniProtKB-UniRule"/>
</dbReference>
<dbReference type="Gene3D" id="3.40.50.800">
    <property type="entry name" value="Anticodon-binding domain"/>
    <property type="match status" value="1"/>
</dbReference>
<dbReference type="PROSITE" id="PS50862">
    <property type="entry name" value="AA_TRNA_LIGASE_II"/>
    <property type="match status" value="1"/>
</dbReference>
<protein>
    <recommendedName>
        <fullName evidence="11">Proline--tRNA ligase</fullName>
        <ecNumber evidence="11">6.1.1.15</ecNumber>
    </recommendedName>
    <alternativeName>
        <fullName evidence="11">Prolyl-tRNA synthetase</fullName>
        <shortName evidence="11">ProRS</shortName>
    </alternativeName>
</protein>
<evidence type="ECO:0000256" key="5">
    <source>
        <dbReference type="ARBA" id="ARBA00022741"/>
    </source>
</evidence>
<gene>
    <name evidence="11" type="primary">proS</name>
    <name evidence="13" type="ORF">S18_1001_0020</name>
</gene>
<dbReference type="FunFam" id="3.40.50.800:FF:000005">
    <property type="entry name" value="bifunctional glutamate/proline--tRNA ligase"/>
    <property type="match status" value="1"/>
</dbReference>
<dbReference type="InterPro" id="IPR017449">
    <property type="entry name" value="Pro-tRNA_synth_II"/>
</dbReference>
<evidence type="ECO:0000259" key="12">
    <source>
        <dbReference type="PROSITE" id="PS50862"/>
    </source>
</evidence>
<dbReference type="SUPFAM" id="SSF55681">
    <property type="entry name" value="Class II aaRS and biotin synthetases"/>
    <property type="match status" value="1"/>
</dbReference>
<dbReference type="SUPFAM" id="SSF64586">
    <property type="entry name" value="C-terminal domain of ProRS"/>
    <property type="match status" value="1"/>
</dbReference>
<evidence type="ECO:0000256" key="6">
    <source>
        <dbReference type="ARBA" id="ARBA00022840"/>
    </source>
</evidence>
<dbReference type="AlphaFoldDB" id="F4MNA8"/>
<comment type="subcellular location">
    <subcellularLocation>
        <location evidence="1 11">Cytoplasm</location>
    </subcellularLocation>
</comment>
<keyword evidence="3 11" id="KW-0963">Cytoplasm</keyword>
<dbReference type="InterPro" id="IPR045864">
    <property type="entry name" value="aa-tRNA-synth_II/BPL/LPL"/>
</dbReference>
<comment type="similarity">
    <text evidence="10 11">Belongs to the class-II aminoacyl-tRNA synthetase family. ProS type 3 subfamily.</text>
</comment>
<dbReference type="HAMAP" id="MF_01571">
    <property type="entry name" value="Pro_tRNA_synth_type3"/>
    <property type="match status" value="1"/>
</dbReference>
<dbReference type="GO" id="GO:0006433">
    <property type="term" value="P:prolyl-tRNA aminoacylation"/>
    <property type="evidence" value="ECO:0007669"/>
    <property type="project" value="UniProtKB-UniRule"/>
</dbReference>
<keyword evidence="5 11" id="KW-0547">Nucleotide-binding</keyword>
<evidence type="ECO:0000256" key="7">
    <source>
        <dbReference type="ARBA" id="ARBA00022917"/>
    </source>
</evidence>
<dbReference type="InterPro" id="IPR004154">
    <property type="entry name" value="Anticodon-bd"/>
</dbReference>